<keyword evidence="3 5" id="KW-1133">Transmembrane helix</keyword>
<evidence type="ECO:0000313" key="7">
    <source>
        <dbReference type="Proteomes" id="UP000259328"/>
    </source>
</evidence>
<evidence type="ECO:0000256" key="2">
    <source>
        <dbReference type="ARBA" id="ARBA00022692"/>
    </source>
</evidence>
<evidence type="ECO:0000313" key="6">
    <source>
        <dbReference type="EMBL" id="SYV92474.1"/>
    </source>
</evidence>
<evidence type="ECO:0000256" key="1">
    <source>
        <dbReference type="ARBA" id="ARBA00004141"/>
    </source>
</evidence>
<dbReference type="GO" id="GO:0016020">
    <property type="term" value="C:membrane"/>
    <property type="evidence" value="ECO:0007669"/>
    <property type="project" value="UniProtKB-SubCell"/>
</dbReference>
<dbReference type="Proteomes" id="UP000259328">
    <property type="component" value="Chromosome"/>
</dbReference>
<evidence type="ECO:0000256" key="3">
    <source>
        <dbReference type="ARBA" id="ARBA00022989"/>
    </source>
</evidence>
<evidence type="ECO:0000256" key="5">
    <source>
        <dbReference type="SAM" id="Phobius"/>
    </source>
</evidence>
<accession>A0A3B0PGF1</accession>
<keyword evidence="2 5" id="KW-0812">Transmembrane</keyword>
<gene>
    <name evidence="6" type="ORF">NCTC10124_00198</name>
</gene>
<dbReference type="SUPFAM" id="SSF161098">
    <property type="entry name" value="MetI-like"/>
    <property type="match status" value="1"/>
</dbReference>
<dbReference type="AlphaFoldDB" id="A0A3B0PGF1"/>
<feature type="transmembrane region" description="Helical" evidence="5">
    <location>
        <begin position="35"/>
        <end position="53"/>
    </location>
</feature>
<sequence length="67" mass="7131">MLPNLIKNAGSYNSFTLIVNLYSNIGVHALNPGQIMAGVTSIIIPVVVFFIVMQKNIVSGITNGAIK</sequence>
<comment type="subcellular location">
    <subcellularLocation>
        <location evidence="1">Membrane</location>
        <topology evidence="1">Multi-pass membrane protein</topology>
    </subcellularLocation>
</comment>
<evidence type="ECO:0000256" key="4">
    <source>
        <dbReference type="ARBA" id="ARBA00023136"/>
    </source>
</evidence>
<dbReference type="InterPro" id="IPR035906">
    <property type="entry name" value="MetI-like_sf"/>
</dbReference>
<organism evidence="6 7">
    <name type="scientific">Mycoplasmopsis synoviae</name>
    <name type="common">Mycoplasma synoviae</name>
    <dbReference type="NCBI Taxonomy" id="2109"/>
    <lineage>
        <taxon>Bacteria</taxon>
        <taxon>Bacillati</taxon>
        <taxon>Mycoplasmatota</taxon>
        <taxon>Mycoplasmoidales</taxon>
        <taxon>Metamycoplasmataceae</taxon>
        <taxon>Mycoplasmopsis</taxon>
    </lineage>
</organism>
<protein>
    <submittedName>
        <fullName evidence="6">ABC-type maltose transport systems, permease component</fullName>
    </submittedName>
</protein>
<name>A0A3B0PGF1_MYCSY</name>
<dbReference type="EMBL" id="LS991953">
    <property type="protein sequence ID" value="SYV92474.1"/>
    <property type="molecule type" value="Genomic_DNA"/>
</dbReference>
<reference evidence="7" key="1">
    <citation type="submission" date="2018-06" db="EMBL/GenBank/DDBJ databases">
        <authorList>
            <consortium name="Pathogen Informatics"/>
        </authorList>
    </citation>
    <scope>NUCLEOTIDE SEQUENCE [LARGE SCALE GENOMIC DNA]</scope>
    <source>
        <strain evidence="7">NCTC10124</strain>
    </source>
</reference>
<keyword evidence="4 5" id="KW-0472">Membrane</keyword>
<proteinExistence type="predicted"/>